<dbReference type="PANTHER" id="PTHR47981:SF20">
    <property type="entry name" value="RAS-RELATED PROTEIN RAB-7A"/>
    <property type="match status" value="1"/>
</dbReference>
<keyword evidence="3" id="KW-0342">GTP-binding</keyword>
<protein>
    <recommendedName>
        <fullName evidence="6">Ras-related protein Rab-24</fullName>
    </recommendedName>
</protein>
<comment type="similarity">
    <text evidence="1">Belongs to the small GTPase superfamily. Rab family.</text>
</comment>
<evidence type="ECO:0000313" key="5">
    <source>
        <dbReference type="Proteomes" id="UP001497623"/>
    </source>
</evidence>
<dbReference type="PRINTS" id="PR00449">
    <property type="entry name" value="RASTRNSFRMNG"/>
</dbReference>
<dbReference type="Proteomes" id="UP001497623">
    <property type="component" value="Unassembled WGS sequence"/>
</dbReference>
<dbReference type="SMART" id="SM00174">
    <property type="entry name" value="RHO"/>
    <property type="match status" value="1"/>
</dbReference>
<dbReference type="NCBIfam" id="TIGR00231">
    <property type="entry name" value="small_GTP"/>
    <property type="match status" value="1"/>
</dbReference>
<dbReference type="GO" id="GO:0005770">
    <property type="term" value="C:late endosome"/>
    <property type="evidence" value="ECO:0007669"/>
    <property type="project" value="TreeGrafter"/>
</dbReference>
<accession>A0AAV2S284</accession>
<dbReference type="PANTHER" id="PTHR47981">
    <property type="entry name" value="RAB FAMILY"/>
    <property type="match status" value="1"/>
</dbReference>
<keyword evidence="5" id="KW-1185">Reference proteome</keyword>
<dbReference type="FunFam" id="3.40.50.300:FF:001447">
    <property type="entry name" value="Ras-related protein Rab-1B"/>
    <property type="match status" value="1"/>
</dbReference>
<dbReference type="AlphaFoldDB" id="A0AAV2S284"/>
<proteinExistence type="inferred from homology"/>
<dbReference type="GO" id="GO:0032889">
    <property type="term" value="P:regulation of vacuole fusion, non-autophagic"/>
    <property type="evidence" value="ECO:0007669"/>
    <property type="project" value="TreeGrafter"/>
</dbReference>
<dbReference type="InterPro" id="IPR027417">
    <property type="entry name" value="P-loop_NTPase"/>
</dbReference>
<dbReference type="PROSITE" id="PS51419">
    <property type="entry name" value="RAB"/>
    <property type="match status" value="1"/>
</dbReference>
<dbReference type="Pfam" id="PF00071">
    <property type="entry name" value="Ras"/>
    <property type="match status" value="1"/>
</dbReference>
<dbReference type="InterPro" id="IPR001806">
    <property type="entry name" value="Small_GTPase"/>
</dbReference>
<dbReference type="GO" id="GO:0005525">
    <property type="term" value="F:GTP binding"/>
    <property type="evidence" value="ECO:0007669"/>
    <property type="project" value="UniProtKB-KW"/>
</dbReference>
<dbReference type="SMART" id="SM00173">
    <property type="entry name" value="RAS"/>
    <property type="match status" value="1"/>
</dbReference>
<evidence type="ECO:0008006" key="6">
    <source>
        <dbReference type="Google" id="ProtNLM"/>
    </source>
</evidence>
<dbReference type="Gene3D" id="3.40.50.300">
    <property type="entry name" value="P-loop containing nucleotide triphosphate hydrolases"/>
    <property type="match status" value="1"/>
</dbReference>
<evidence type="ECO:0000313" key="4">
    <source>
        <dbReference type="EMBL" id="CAL4155149.1"/>
    </source>
</evidence>
<evidence type="ECO:0000256" key="1">
    <source>
        <dbReference type="ARBA" id="ARBA00006270"/>
    </source>
</evidence>
<evidence type="ECO:0000256" key="3">
    <source>
        <dbReference type="ARBA" id="ARBA00023134"/>
    </source>
</evidence>
<comment type="caution">
    <text evidence="4">The sequence shown here is derived from an EMBL/GenBank/DDBJ whole genome shotgun (WGS) entry which is preliminary data.</text>
</comment>
<feature type="non-terminal residue" evidence="4">
    <location>
        <position position="181"/>
    </location>
</feature>
<gene>
    <name evidence="4" type="ORF">MNOR_LOCUS31462</name>
</gene>
<dbReference type="GO" id="GO:0045335">
    <property type="term" value="C:phagocytic vesicle"/>
    <property type="evidence" value="ECO:0007669"/>
    <property type="project" value="TreeGrafter"/>
</dbReference>
<dbReference type="SMART" id="SM00175">
    <property type="entry name" value="RAB"/>
    <property type="match status" value="1"/>
</dbReference>
<dbReference type="InterPro" id="IPR005225">
    <property type="entry name" value="Small_GTP-bd"/>
</dbReference>
<dbReference type="GO" id="GO:0003924">
    <property type="term" value="F:GTPase activity"/>
    <property type="evidence" value="ECO:0007669"/>
    <property type="project" value="InterPro"/>
</dbReference>
<dbReference type="EMBL" id="CAXKWB010040573">
    <property type="protein sequence ID" value="CAL4155149.1"/>
    <property type="molecule type" value="Genomic_DNA"/>
</dbReference>
<evidence type="ECO:0000256" key="2">
    <source>
        <dbReference type="ARBA" id="ARBA00022741"/>
    </source>
</evidence>
<dbReference type="SUPFAM" id="SSF52540">
    <property type="entry name" value="P-loop containing nucleoside triphosphate hydrolases"/>
    <property type="match status" value="1"/>
</dbReference>
<sequence length="181" mass="20632">MSKKVNLKVVMLGNTACGKTSLVERYIYKRFNNNYQATIGAAFGARKVSLEGRQLCLGVWDTAGSERYQAMSRIYYRDAKAAIICYDITDAECISYNFKYLIKAILENTNISHIFNLSVKISDQNLRQTVNTDKMETKDGTAKKLCTLPYHIQLNVYTQFQAILRQFIILTIIISMGNNKN</sequence>
<dbReference type="GO" id="GO:0005773">
    <property type="term" value="C:vacuole"/>
    <property type="evidence" value="ECO:0007669"/>
    <property type="project" value="TreeGrafter"/>
</dbReference>
<organism evidence="4 5">
    <name type="scientific">Meganyctiphanes norvegica</name>
    <name type="common">Northern krill</name>
    <name type="synonym">Thysanopoda norvegica</name>
    <dbReference type="NCBI Taxonomy" id="48144"/>
    <lineage>
        <taxon>Eukaryota</taxon>
        <taxon>Metazoa</taxon>
        <taxon>Ecdysozoa</taxon>
        <taxon>Arthropoda</taxon>
        <taxon>Crustacea</taxon>
        <taxon>Multicrustacea</taxon>
        <taxon>Malacostraca</taxon>
        <taxon>Eumalacostraca</taxon>
        <taxon>Eucarida</taxon>
        <taxon>Euphausiacea</taxon>
        <taxon>Euphausiidae</taxon>
        <taxon>Meganyctiphanes</taxon>
    </lineage>
</organism>
<keyword evidence="2" id="KW-0547">Nucleotide-binding</keyword>
<reference evidence="4 5" key="1">
    <citation type="submission" date="2024-05" db="EMBL/GenBank/DDBJ databases">
        <authorList>
            <person name="Wallberg A."/>
        </authorList>
    </citation>
    <scope>NUCLEOTIDE SEQUENCE [LARGE SCALE GENOMIC DNA]</scope>
</reference>
<name>A0AAV2S284_MEGNR</name>